<name>A0A178VVR6_ARATH</name>
<organism evidence="5 6">
    <name type="scientific">Arabidopsis thaliana</name>
    <name type="common">Mouse-ear cress</name>
    <dbReference type="NCBI Taxonomy" id="3702"/>
    <lineage>
        <taxon>Eukaryota</taxon>
        <taxon>Viridiplantae</taxon>
        <taxon>Streptophyta</taxon>
        <taxon>Embryophyta</taxon>
        <taxon>Tracheophyta</taxon>
        <taxon>Spermatophyta</taxon>
        <taxon>Magnoliopsida</taxon>
        <taxon>eudicotyledons</taxon>
        <taxon>Gunneridae</taxon>
        <taxon>Pentapetalae</taxon>
        <taxon>rosids</taxon>
        <taxon>malvids</taxon>
        <taxon>Brassicales</taxon>
        <taxon>Brassicaceae</taxon>
        <taxon>Camelineae</taxon>
        <taxon>Arabidopsis</taxon>
    </lineage>
</organism>
<dbReference type="Pfam" id="PF02221">
    <property type="entry name" value="E1_DerP2_DerF2"/>
    <property type="match status" value="1"/>
</dbReference>
<dbReference type="GO" id="GO:0032366">
    <property type="term" value="P:intracellular sterol transport"/>
    <property type="evidence" value="ECO:0007669"/>
    <property type="project" value="InterPro"/>
</dbReference>
<gene>
    <name evidence="5" type="ordered locus">AXX17_At2g22200</name>
    <name evidence="4" type="ORF">C24_LOCUS8881</name>
</gene>
<evidence type="ECO:0000313" key="6">
    <source>
        <dbReference type="Proteomes" id="UP000078284"/>
    </source>
</evidence>
<accession>A0A5S9X1C3</accession>
<evidence type="ECO:0000256" key="1">
    <source>
        <dbReference type="ARBA" id="ARBA00022729"/>
    </source>
</evidence>
<dbReference type="PANTHER" id="PTHR11306">
    <property type="entry name" value="NIEMANN PICK TYPE C2 PROTEIN NPC2-RELATED"/>
    <property type="match status" value="1"/>
</dbReference>
<proteinExistence type="predicted"/>
<dbReference type="ExpressionAtlas" id="A0A178VVR6">
    <property type="expression patterns" value="baseline and differential"/>
</dbReference>
<evidence type="ECO:0000256" key="2">
    <source>
        <dbReference type="SAM" id="SignalP"/>
    </source>
</evidence>
<dbReference type="Proteomes" id="UP000078284">
    <property type="component" value="Chromosome 2"/>
</dbReference>
<feature type="domain" description="MD-2-related lipid-recognition" evidence="3">
    <location>
        <begin position="29"/>
        <end position="163"/>
    </location>
</feature>
<dbReference type="GO" id="GO:0032934">
    <property type="term" value="F:sterol binding"/>
    <property type="evidence" value="ECO:0007669"/>
    <property type="project" value="InterPro"/>
</dbReference>
<reference evidence="4 7" key="3">
    <citation type="submission" date="2019-12" db="EMBL/GenBank/DDBJ databases">
        <authorList>
            <person name="Jiao W.-B."/>
            <person name="Schneeberger K."/>
        </authorList>
    </citation>
    <scope>NUCLEOTIDE SEQUENCE [LARGE SCALE GENOMIC DNA]</scope>
    <source>
        <strain evidence="7">cv. C24</strain>
    </source>
</reference>
<evidence type="ECO:0000313" key="7">
    <source>
        <dbReference type="Proteomes" id="UP000434276"/>
    </source>
</evidence>
<evidence type="ECO:0000313" key="5">
    <source>
        <dbReference type="EMBL" id="OAP08942.1"/>
    </source>
</evidence>
<dbReference type="OrthoDB" id="1064067at2759"/>
<dbReference type="InterPro" id="IPR033917">
    <property type="entry name" value="ML_PG-PI_TP"/>
</dbReference>
<dbReference type="CDD" id="cd00917">
    <property type="entry name" value="PG-PI_TP"/>
    <property type="match status" value="1"/>
</dbReference>
<accession>A0A178VVR6</accession>
<protein>
    <recommendedName>
        <fullName evidence="3">MD-2-related lipid-recognition domain-containing protein</fullName>
    </recommendedName>
</protein>
<reference evidence="6" key="1">
    <citation type="journal article" date="2016" name="Proc. Natl. Acad. Sci. U.S.A.">
        <title>Chromosome-level assembly of Arabidopsis thaliana Ler reveals the extent of translocation and inversion polymorphisms.</title>
        <authorList>
            <person name="Zapata L."/>
            <person name="Ding J."/>
            <person name="Willing E.M."/>
            <person name="Hartwig B."/>
            <person name="Bezdan D."/>
            <person name="Jiao W.B."/>
            <person name="Patel V."/>
            <person name="Velikkakam James G."/>
            <person name="Koornneef M."/>
            <person name="Ossowski S."/>
            <person name="Schneeberger K."/>
        </authorList>
    </citation>
    <scope>NUCLEOTIDE SEQUENCE [LARGE SCALE GENOMIC DNA]</scope>
    <source>
        <strain evidence="6">cv. Landsberg erecta</strain>
    </source>
</reference>
<dbReference type="EMBL" id="LUHQ01000002">
    <property type="protein sequence ID" value="OAP08942.1"/>
    <property type="molecule type" value="Genomic_DNA"/>
</dbReference>
<dbReference type="InterPro" id="IPR039670">
    <property type="entry name" value="NPC2-like"/>
</dbReference>
<dbReference type="EMBL" id="CACSHJ010000088">
    <property type="protein sequence ID" value="CAA0372049.1"/>
    <property type="molecule type" value="Genomic_DNA"/>
</dbReference>
<feature type="chain" id="PRO_5033258070" description="MD-2-related lipid-recognition domain-containing protein" evidence="2">
    <location>
        <begin position="27"/>
        <end position="173"/>
    </location>
</feature>
<dbReference type="AlphaFoldDB" id="A0A178VVR6"/>
<keyword evidence="1 2" id="KW-0732">Signal</keyword>
<dbReference type="Proteomes" id="UP000434276">
    <property type="component" value="Unassembled WGS sequence"/>
</dbReference>
<dbReference type="PANTHER" id="PTHR11306:SF54">
    <property type="entry name" value="MD-2-RELATED LIPID RECOGNITION DOMAIN-CONTAINING PROTEIN-RELATED"/>
    <property type="match status" value="1"/>
</dbReference>
<evidence type="ECO:0000259" key="3">
    <source>
        <dbReference type="SMART" id="SM00737"/>
    </source>
</evidence>
<feature type="signal peptide" evidence="2">
    <location>
        <begin position="1"/>
        <end position="26"/>
    </location>
</feature>
<dbReference type="SMART" id="SM00737">
    <property type="entry name" value="ML"/>
    <property type="match status" value="1"/>
</dbReference>
<reference evidence="5" key="2">
    <citation type="submission" date="2016-03" db="EMBL/GenBank/DDBJ databases">
        <title>Full-length assembly of Arabidopsis thaliana Ler reveals the complement of translocations and inversions.</title>
        <authorList>
            <person name="Zapata L."/>
            <person name="Schneeberger K."/>
            <person name="Ossowski S."/>
        </authorList>
    </citation>
    <scope>NUCLEOTIDE SEQUENCE [LARGE SCALE GENOMIC DNA]</scope>
    <source>
        <tissue evidence="5">Leaf</tissue>
    </source>
</reference>
<dbReference type="InterPro" id="IPR003172">
    <property type="entry name" value="ML_dom"/>
</dbReference>
<evidence type="ECO:0000313" key="4">
    <source>
        <dbReference type="EMBL" id="CAA0372049.1"/>
    </source>
</evidence>
<sequence>MAISHAQPVLLLLSSLYFLSAFGAGAYNFENCKNAPIDYNYGITNVTRVEISPYPVGPYDEPTITISGFTSDDSYIIYRATIHVLYKYENVNSTIINYDLSDVMGDDPCSIEPGEKFVLTLSKVPGLQSLPHKDKSKIVISLVDEYGDDAEVPLLKMCVEFDNPAPTTTSVSA</sequence>